<dbReference type="KEGG" id="pda:120113084"/>
<name>A0A8B9B1Y0_PHODC</name>
<organism evidence="2 3">
    <name type="scientific">Phoenix dactylifera</name>
    <name type="common">Date palm</name>
    <dbReference type="NCBI Taxonomy" id="42345"/>
    <lineage>
        <taxon>Eukaryota</taxon>
        <taxon>Viridiplantae</taxon>
        <taxon>Streptophyta</taxon>
        <taxon>Embryophyta</taxon>
        <taxon>Tracheophyta</taxon>
        <taxon>Spermatophyta</taxon>
        <taxon>Magnoliopsida</taxon>
        <taxon>Liliopsida</taxon>
        <taxon>Arecaceae</taxon>
        <taxon>Coryphoideae</taxon>
        <taxon>Phoeniceae</taxon>
        <taxon>Phoenix</taxon>
    </lineage>
</organism>
<dbReference type="OrthoDB" id="691258at2759"/>
<accession>A0A8B9B1Y0</accession>
<dbReference type="RefSeq" id="XP_038989764.1">
    <property type="nucleotide sequence ID" value="XM_039133836.1"/>
</dbReference>
<sequence>MGKQKIVLKVTMTCKTSFMLRAVGKLEGIDEMTVDMEKGTLTVIGIVDPVCIVRVLKKIKVAVSIESINPEKKKEEPKTCKPCPLPCCCGKCQPPCRSVPCCCGKCQPPCPPPCRSVPCRCGKCQPPCPPPCRSVPCRCGKCQPPCPPPCRSVPCRCGRCSPPCPPPCRSVPCRCGRCSPPCPPCPPPSCRSVPCRCGTCPPPFPLPCGLVPCRCGMCLSGYHSMGCEDPSWCTIV</sequence>
<keyword evidence="1" id="KW-0479">Metal-binding</keyword>
<dbReference type="SUPFAM" id="SSF55008">
    <property type="entry name" value="HMA, heavy metal-associated domain"/>
    <property type="match status" value="1"/>
</dbReference>
<protein>
    <submittedName>
        <fullName evidence="3">Keratin-associated protein 9-1-like</fullName>
    </submittedName>
</protein>
<dbReference type="GeneID" id="120113084"/>
<proteinExistence type="predicted"/>
<dbReference type="Gene3D" id="3.30.70.100">
    <property type="match status" value="1"/>
</dbReference>
<dbReference type="PANTHER" id="PTHR45811">
    <property type="entry name" value="COPPER TRANSPORT PROTEIN FAMILY-RELATED"/>
    <property type="match status" value="1"/>
</dbReference>
<dbReference type="GO" id="GO:0046872">
    <property type="term" value="F:metal ion binding"/>
    <property type="evidence" value="ECO:0007669"/>
    <property type="project" value="UniProtKB-KW"/>
</dbReference>
<gene>
    <name evidence="3" type="primary">LOC120113084</name>
</gene>
<dbReference type="Proteomes" id="UP000228380">
    <property type="component" value="Chromosome 1"/>
</dbReference>
<dbReference type="PANTHER" id="PTHR45811:SF33">
    <property type="entry name" value="HEAVY METAL-ASSOCIATED ISOPRENYLATED PLANT PROTEIN 2-RELATED"/>
    <property type="match status" value="1"/>
</dbReference>
<keyword evidence="2" id="KW-1185">Reference proteome</keyword>
<evidence type="ECO:0000313" key="2">
    <source>
        <dbReference type="Proteomes" id="UP000228380"/>
    </source>
</evidence>
<reference evidence="2" key="1">
    <citation type="journal article" date="2019" name="Nat. Commun.">
        <title>Genome-wide association mapping of date palm fruit traits.</title>
        <authorList>
            <person name="Hazzouri K.M."/>
            <person name="Gros-Balthazard M."/>
            <person name="Flowers J.M."/>
            <person name="Copetti D."/>
            <person name="Lemansour A."/>
            <person name="Lebrun M."/>
            <person name="Masmoudi K."/>
            <person name="Ferrand S."/>
            <person name="Dhar M.I."/>
            <person name="Fresquez Z.A."/>
            <person name="Rosas U."/>
            <person name="Zhang J."/>
            <person name="Talag J."/>
            <person name="Lee S."/>
            <person name="Kudrna D."/>
            <person name="Powell R.F."/>
            <person name="Leitch I.J."/>
            <person name="Krueger R.R."/>
            <person name="Wing R.A."/>
            <person name="Amiri K.M.A."/>
            <person name="Purugganan M.D."/>
        </authorList>
    </citation>
    <scope>NUCLEOTIDE SEQUENCE [LARGE SCALE GENOMIC DNA]</scope>
    <source>
        <strain evidence="2">cv. Khalas</strain>
    </source>
</reference>
<reference evidence="3" key="2">
    <citation type="submission" date="2025-08" db="UniProtKB">
        <authorList>
            <consortium name="RefSeq"/>
        </authorList>
    </citation>
    <scope>IDENTIFICATION</scope>
    <source>
        <tissue evidence="3">Young leaves</tissue>
    </source>
</reference>
<dbReference type="PRINTS" id="PR00021">
    <property type="entry name" value="PRORICH"/>
</dbReference>
<evidence type="ECO:0000313" key="3">
    <source>
        <dbReference type="RefSeq" id="XP_038989764.1"/>
    </source>
</evidence>
<dbReference type="InterPro" id="IPR036163">
    <property type="entry name" value="HMA_dom_sf"/>
</dbReference>
<evidence type="ECO:0000256" key="1">
    <source>
        <dbReference type="ARBA" id="ARBA00022723"/>
    </source>
</evidence>
<dbReference type="InterPro" id="IPR051863">
    <property type="entry name" value="HIPP"/>
</dbReference>
<dbReference type="AlphaFoldDB" id="A0A8B9B1Y0"/>